<dbReference type="InParanoid" id="A0A2P5HZV4"/>
<feature type="region of interest" description="Disordered" evidence="2">
    <location>
        <begin position="203"/>
        <end position="255"/>
    </location>
</feature>
<comment type="similarity">
    <text evidence="1">Belongs to the CWC26 family.</text>
</comment>
<dbReference type="OrthoDB" id="6022at2759"/>
<dbReference type="Pfam" id="PF09736">
    <property type="entry name" value="Bud13"/>
    <property type="match status" value="1"/>
</dbReference>
<evidence type="ECO:0008006" key="5">
    <source>
        <dbReference type="Google" id="ProtNLM"/>
    </source>
</evidence>
<accession>A0A2P5HZV4</accession>
<dbReference type="PANTHER" id="PTHR31809">
    <property type="entry name" value="BUD13 HOMOLOG"/>
    <property type="match status" value="1"/>
</dbReference>
<dbReference type="EMBL" id="MAVT02000444">
    <property type="protein sequence ID" value="POS75787.1"/>
    <property type="molecule type" value="Genomic_DNA"/>
</dbReference>
<sequence>MPSDLSSYLATHYLTPDTKPSSKKRKHKHDKSSAGGLLIKDDDDQGWGSSSKPRRNGDGDQDAPVTVGHVKDARKTTKANWKTLGGGGDTSGPTSKEDKEAAAAADAILAAAAAETAAARAAEDDAPTMVDNQTPAARMADGTHAGLQSAAAVTAQIERRQQEERDQFEAERRAGLVKHGEEETYYRDATGRRVDVSMKRAEARRAAQEAEDKERAAKEALKGDVQVEESRRRREQLEDAKTMSLARTADDEDMNRALREERRWNDPMARFLGEADGGGGGGAVASSRAGAAAKAGGGASRRPVYKGPSPPNRYGIKPGYRWDGVDRSNGFEAERFKAINRRERNKGLEYSWQMDE</sequence>
<feature type="region of interest" description="Disordered" evidence="2">
    <location>
        <begin position="1"/>
        <end position="101"/>
    </location>
</feature>
<dbReference type="STRING" id="158607.A0A2P5HZV4"/>
<dbReference type="GO" id="GO:0003723">
    <property type="term" value="F:RNA binding"/>
    <property type="evidence" value="ECO:0007669"/>
    <property type="project" value="TreeGrafter"/>
</dbReference>
<reference evidence="3" key="1">
    <citation type="submission" date="2017-09" db="EMBL/GenBank/DDBJ databases">
        <title>Polyketide synthases of a Diaporthe helianthi virulent isolate.</title>
        <authorList>
            <person name="Baroncelli R."/>
        </authorList>
    </citation>
    <scope>NUCLEOTIDE SEQUENCE [LARGE SCALE GENOMIC DNA]</scope>
    <source>
        <strain evidence="3">7/96</strain>
    </source>
</reference>
<dbReference type="GO" id="GO:0000398">
    <property type="term" value="P:mRNA splicing, via spliceosome"/>
    <property type="evidence" value="ECO:0007669"/>
    <property type="project" value="TreeGrafter"/>
</dbReference>
<proteinExistence type="inferred from homology"/>
<feature type="region of interest" description="Disordered" evidence="2">
    <location>
        <begin position="293"/>
        <end position="321"/>
    </location>
</feature>
<evidence type="ECO:0000256" key="1">
    <source>
        <dbReference type="ARBA" id="ARBA00011069"/>
    </source>
</evidence>
<dbReference type="InterPro" id="IPR051112">
    <property type="entry name" value="CWC26_splicing_factor"/>
</dbReference>
<keyword evidence="4" id="KW-1185">Reference proteome</keyword>
<evidence type="ECO:0000256" key="2">
    <source>
        <dbReference type="SAM" id="MobiDB-lite"/>
    </source>
</evidence>
<evidence type="ECO:0000313" key="3">
    <source>
        <dbReference type="EMBL" id="POS75787.1"/>
    </source>
</evidence>
<comment type="caution">
    <text evidence="3">The sequence shown here is derived from an EMBL/GenBank/DDBJ whole genome shotgun (WGS) entry which is preliminary data.</text>
</comment>
<evidence type="ECO:0000313" key="4">
    <source>
        <dbReference type="Proteomes" id="UP000094444"/>
    </source>
</evidence>
<dbReference type="AlphaFoldDB" id="A0A2P5HZV4"/>
<feature type="compositionally biased region" description="Basic and acidic residues" evidence="2">
    <location>
        <begin position="203"/>
        <end position="222"/>
    </location>
</feature>
<dbReference type="Proteomes" id="UP000094444">
    <property type="component" value="Unassembled WGS sequence"/>
</dbReference>
<dbReference type="GO" id="GO:0005684">
    <property type="term" value="C:U2-type spliceosomal complex"/>
    <property type="evidence" value="ECO:0007669"/>
    <property type="project" value="TreeGrafter"/>
</dbReference>
<organism evidence="3 4">
    <name type="scientific">Diaporthe helianthi</name>
    <dbReference type="NCBI Taxonomy" id="158607"/>
    <lineage>
        <taxon>Eukaryota</taxon>
        <taxon>Fungi</taxon>
        <taxon>Dikarya</taxon>
        <taxon>Ascomycota</taxon>
        <taxon>Pezizomycotina</taxon>
        <taxon>Sordariomycetes</taxon>
        <taxon>Sordariomycetidae</taxon>
        <taxon>Diaporthales</taxon>
        <taxon>Diaporthaceae</taxon>
        <taxon>Diaporthe</taxon>
    </lineage>
</organism>
<feature type="compositionally biased region" description="Basic residues" evidence="2">
    <location>
        <begin position="21"/>
        <end position="30"/>
    </location>
</feature>
<dbReference type="InterPro" id="IPR018609">
    <property type="entry name" value="Bud13"/>
</dbReference>
<protein>
    <recommendedName>
        <fullName evidence="5">Pre-mRNA-splicing factor CWC26</fullName>
    </recommendedName>
</protein>
<dbReference type="PANTHER" id="PTHR31809:SF0">
    <property type="entry name" value="BUD13 HOMOLOG"/>
    <property type="match status" value="1"/>
</dbReference>
<feature type="compositionally biased region" description="Basic and acidic residues" evidence="2">
    <location>
        <begin position="228"/>
        <end position="241"/>
    </location>
</feature>
<dbReference type="GO" id="GO:0070274">
    <property type="term" value="C:RES complex"/>
    <property type="evidence" value="ECO:0007669"/>
    <property type="project" value="TreeGrafter"/>
</dbReference>
<gene>
    <name evidence="3" type="ORF">DHEL01_v205820</name>
</gene>
<dbReference type="FunCoup" id="A0A2P5HZV4">
    <property type="interactions" value="70"/>
</dbReference>
<name>A0A2P5HZV4_DIAHE</name>